<dbReference type="EMBL" id="ACCJ01000052">
    <property type="protein sequence ID" value="EEG56726.1"/>
    <property type="molecule type" value="Genomic_DNA"/>
</dbReference>
<feature type="transmembrane region" description="Helical" evidence="1">
    <location>
        <begin position="21"/>
        <end position="41"/>
    </location>
</feature>
<sequence length="53" mass="6158">MPRQCQILHCFAPFLHLPIHAFSSIVRIFITVCMFLIIYSLQLSVKYGFSIGR</sequence>
<accession>C0CW35</accession>
<gene>
    <name evidence="2" type="ORF">CLOSTASPAR_01188</name>
</gene>
<dbReference type="AlphaFoldDB" id="C0CW35"/>
<protein>
    <submittedName>
        <fullName evidence="2">Uncharacterized protein</fullName>
    </submittedName>
</protein>
<dbReference type="Proteomes" id="UP000004756">
    <property type="component" value="Unassembled WGS sequence"/>
</dbReference>
<dbReference type="HOGENOM" id="CLU_3059995_0_0_9"/>
<keyword evidence="3" id="KW-1185">Reference proteome</keyword>
<evidence type="ECO:0000313" key="2">
    <source>
        <dbReference type="EMBL" id="EEG56726.1"/>
    </source>
</evidence>
<keyword evidence="1" id="KW-0812">Transmembrane</keyword>
<keyword evidence="1" id="KW-0472">Membrane</keyword>
<proteinExistence type="predicted"/>
<keyword evidence="1" id="KW-1133">Transmembrane helix</keyword>
<name>C0CW35_9FIRM</name>
<reference evidence="2 3" key="2">
    <citation type="submission" date="2009-02" db="EMBL/GenBank/DDBJ databases">
        <title>Draft genome sequence of Clostridium asparagiforme (DSM 15981).</title>
        <authorList>
            <person name="Sudarsanam P."/>
            <person name="Ley R."/>
            <person name="Guruge J."/>
            <person name="Turnbaugh P.J."/>
            <person name="Mahowald M."/>
            <person name="Liep D."/>
            <person name="Gordon J."/>
        </authorList>
    </citation>
    <scope>NUCLEOTIDE SEQUENCE [LARGE SCALE GENOMIC DNA]</scope>
    <source>
        <strain evidence="2 3">DSM 15981</strain>
    </source>
</reference>
<comment type="caution">
    <text evidence="2">The sequence shown here is derived from an EMBL/GenBank/DDBJ whole genome shotgun (WGS) entry which is preliminary data.</text>
</comment>
<organism evidence="2 3">
    <name type="scientific">[Clostridium] asparagiforme DSM 15981</name>
    <dbReference type="NCBI Taxonomy" id="518636"/>
    <lineage>
        <taxon>Bacteria</taxon>
        <taxon>Bacillati</taxon>
        <taxon>Bacillota</taxon>
        <taxon>Clostridia</taxon>
        <taxon>Lachnospirales</taxon>
        <taxon>Lachnospiraceae</taxon>
        <taxon>Enterocloster</taxon>
    </lineage>
</organism>
<reference evidence="2 3" key="1">
    <citation type="submission" date="2009-01" db="EMBL/GenBank/DDBJ databases">
        <authorList>
            <person name="Fulton L."/>
            <person name="Clifton S."/>
            <person name="Fulton B."/>
            <person name="Xu J."/>
            <person name="Minx P."/>
            <person name="Pepin K.H."/>
            <person name="Johnson M."/>
            <person name="Bhonagiri V."/>
            <person name="Nash W.E."/>
            <person name="Mardis E.R."/>
            <person name="Wilson R.K."/>
        </authorList>
    </citation>
    <scope>NUCLEOTIDE SEQUENCE [LARGE SCALE GENOMIC DNA]</scope>
    <source>
        <strain evidence="2 3">DSM 15981</strain>
    </source>
</reference>
<evidence type="ECO:0000256" key="1">
    <source>
        <dbReference type="SAM" id="Phobius"/>
    </source>
</evidence>
<evidence type="ECO:0000313" key="3">
    <source>
        <dbReference type="Proteomes" id="UP000004756"/>
    </source>
</evidence>